<feature type="compositionally biased region" description="Basic and acidic residues" evidence="1">
    <location>
        <begin position="940"/>
        <end position="951"/>
    </location>
</feature>
<accession>A0A384K7Z2</accession>
<feature type="compositionally biased region" description="Pro residues" evidence="1">
    <location>
        <begin position="873"/>
        <end position="886"/>
    </location>
</feature>
<feature type="compositionally biased region" description="Polar residues" evidence="1">
    <location>
        <begin position="7"/>
        <end position="22"/>
    </location>
</feature>
<evidence type="ECO:0000256" key="1">
    <source>
        <dbReference type="SAM" id="MobiDB-lite"/>
    </source>
</evidence>
<dbReference type="EMBL" id="CP009820">
    <property type="protein sequence ID" value="ATZ58757.1"/>
    <property type="molecule type" value="Genomic_DNA"/>
</dbReference>
<organism evidence="2 3">
    <name type="scientific">Botryotinia fuckeliana (strain B05.10)</name>
    <name type="common">Noble rot fungus</name>
    <name type="synonym">Botrytis cinerea</name>
    <dbReference type="NCBI Taxonomy" id="332648"/>
    <lineage>
        <taxon>Eukaryota</taxon>
        <taxon>Fungi</taxon>
        <taxon>Dikarya</taxon>
        <taxon>Ascomycota</taxon>
        <taxon>Pezizomycotina</taxon>
        <taxon>Leotiomycetes</taxon>
        <taxon>Helotiales</taxon>
        <taxon>Sclerotiniaceae</taxon>
        <taxon>Botrytis</taxon>
    </lineage>
</organism>
<sequence>MSDEDNSTGSGHHSSDNQSPAPSGNEEEQDQAMMIDVSDIRLQHMRHNAIITAGNEAILAMMRAHEAIQTFPEEERYAKYLEFNNWVDAQKDCGDNLKEMSMITIIRDNLHIKANVSTKQMKIDNKETLTRIEKIRRMRQKAIDKLSLLWHHSRKGVTFATILIMTYGTRFQYELTKVVKLADPDTLLEVVNGELIRRLTSPPKPGVRVNRHLMPSEFRMAFKVLDPEQELKAFEWDDESRKQLGLKYNMVGMLGEESSDYSEDVPPAGDSHIEFSAIPSPPPNEEVIANLERWSRLGVTVAEEDKEPRQNCLMDKWIVRQAAPLGSEEEAENVEQPESCKCPPEALVSKDWYLALKEKFVAKQIGWMTMAELIPRRPEGLCNFHLRHLANVLGLKTTRVKSEYLVHRFKTVYKRRDRIDDVRIHDKYFAWFKLNEGANKERKKRILGVLKFRPLNPSASEPAFELEPPATLTKVHEVGRRRALATDPILTMLMDRCSDSVSASIKMYCHHNRYEKQGLGFAHHCYYAPWQQGCRQDLMLWREVAKQRMDQEYRLVTVPFPALIIQAEEDFDRTFVHGNARDLYTVSDYKVADHITAYVVHSHDENGENTSQTEVVHGRVKPSALNDTDWRTLAESTLGKGKMIFDHGFFHDITAKRRHQSYTNLTKSDQYMNGRNNSWALVAGGNPTSIRPYMDAYGDEPFAATIVPYTAVKKRYDGTLDPILENGMKYQDLRDAHSNLKPIFNKTVTWDGQHEIPGFAAECHLITENPVEQALVGRLPWDDHSVLIEASLLLEMTDDEFHDWYRRHQKEIWHQHQRAFTDVISKESAYGEKSYYYVASVEPAAGQKRKYASADEEEGMLGFSTDTSGEDATPPPSPQPPSPAPSPQGTRRVKRRRRELTGQDRRLNDERDENEGVTGVMRGGLSNSRGLPGRPRGSRRIREVIPGERRSGRLAGRSSQPES</sequence>
<keyword evidence="3" id="KW-1185">Reference proteome</keyword>
<reference evidence="2 3" key="2">
    <citation type="journal article" date="2012" name="Eukaryot. Cell">
        <title>Genome update of Botrytis cinerea strains B05.10 and T4.</title>
        <authorList>
            <person name="Staats M."/>
            <person name="van Kan J.A."/>
        </authorList>
    </citation>
    <scope>NUCLEOTIDE SEQUENCE [LARGE SCALE GENOMIC DNA]</scope>
    <source>
        <strain evidence="2 3">B05.10</strain>
    </source>
</reference>
<name>A0A384K7Z2_BOTFB</name>
<reference evidence="2 3" key="3">
    <citation type="journal article" date="2017" name="Mol. Plant Pathol.">
        <title>A gapless genome sequence of the fungus Botrytis cinerea.</title>
        <authorList>
            <person name="Van Kan J.A."/>
            <person name="Stassen J.H."/>
            <person name="Mosbach A."/>
            <person name="Van Der Lee T.A."/>
            <person name="Faino L."/>
            <person name="Farmer A.D."/>
            <person name="Papasotiriou D.G."/>
            <person name="Zhou S."/>
            <person name="Seidl M.F."/>
            <person name="Cottam E."/>
            <person name="Edel D."/>
            <person name="Hahn M."/>
            <person name="Schwartz D.C."/>
            <person name="Dietrich R.A."/>
            <person name="Widdison S."/>
            <person name="Scalliet G."/>
        </authorList>
    </citation>
    <scope>NUCLEOTIDE SEQUENCE [LARGE SCALE GENOMIC DNA]</scope>
    <source>
        <strain evidence="2 3">B05.10</strain>
    </source>
</reference>
<dbReference type="Proteomes" id="UP000001798">
    <property type="component" value="Chromosome 16"/>
</dbReference>
<proteinExistence type="predicted"/>
<dbReference type="AlphaFoldDB" id="A0A384K7Z2"/>
<protein>
    <submittedName>
        <fullName evidence="2">Uncharacterized protein</fullName>
    </submittedName>
</protein>
<evidence type="ECO:0000313" key="3">
    <source>
        <dbReference type="Proteomes" id="UP000001798"/>
    </source>
</evidence>
<evidence type="ECO:0000313" key="2">
    <source>
        <dbReference type="EMBL" id="ATZ58757.1"/>
    </source>
</evidence>
<gene>
    <name evidence="2" type="ORF">BCIN_16g04500</name>
</gene>
<reference evidence="2 3" key="1">
    <citation type="journal article" date="2011" name="PLoS Genet.">
        <title>Genomic analysis of the necrotrophic fungal pathogens Sclerotinia sclerotiorum and Botrytis cinerea.</title>
        <authorList>
            <person name="Amselem J."/>
            <person name="Cuomo C.A."/>
            <person name="van Kan J.A."/>
            <person name="Viaud M."/>
            <person name="Benito E.P."/>
            <person name="Couloux A."/>
            <person name="Coutinho P.M."/>
            <person name="de Vries R.P."/>
            <person name="Dyer P.S."/>
            <person name="Fillinger S."/>
            <person name="Fournier E."/>
            <person name="Gout L."/>
            <person name="Hahn M."/>
            <person name="Kohn L."/>
            <person name="Lapalu N."/>
            <person name="Plummer K.M."/>
            <person name="Pradier J.M."/>
            <person name="Quevillon E."/>
            <person name="Sharon A."/>
            <person name="Simon A."/>
            <person name="ten Have A."/>
            <person name="Tudzynski B."/>
            <person name="Tudzynski P."/>
            <person name="Wincker P."/>
            <person name="Andrew M."/>
            <person name="Anthouard V."/>
            <person name="Beever R.E."/>
            <person name="Beffa R."/>
            <person name="Benoit I."/>
            <person name="Bouzid O."/>
            <person name="Brault B."/>
            <person name="Chen Z."/>
            <person name="Choquer M."/>
            <person name="Collemare J."/>
            <person name="Cotton P."/>
            <person name="Danchin E.G."/>
            <person name="Da Silva C."/>
            <person name="Gautier A."/>
            <person name="Giraud C."/>
            <person name="Giraud T."/>
            <person name="Gonzalez C."/>
            <person name="Grossetete S."/>
            <person name="Guldener U."/>
            <person name="Henrissat B."/>
            <person name="Howlett B.J."/>
            <person name="Kodira C."/>
            <person name="Kretschmer M."/>
            <person name="Lappartient A."/>
            <person name="Leroch M."/>
            <person name="Levis C."/>
            <person name="Mauceli E."/>
            <person name="Neuveglise C."/>
            <person name="Oeser B."/>
            <person name="Pearson M."/>
            <person name="Poulain J."/>
            <person name="Poussereau N."/>
            <person name="Quesneville H."/>
            <person name="Rascle C."/>
            <person name="Schumacher J."/>
            <person name="Segurens B."/>
            <person name="Sexton A."/>
            <person name="Silva E."/>
            <person name="Sirven C."/>
            <person name="Soanes D.M."/>
            <person name="Talbot N.J."/>
            <person name="Templeton M."/>
            <person name="Yandava C."/>
            <person name="Yarden O."/>
            <person name="Zeng Q."/>
            <person name="Rollins J.A."/>
            <person name="Lebrun M.H."/>
            <person name="Dickman M."/>
        </authorList>
    </citation>
    <scope>NUCLEOTIDE SEQUENCE [LARGE SCALE GENOMIC DNA]</scope>
    <source>
        <strain evidence="2 3">B05.10</strain>
    </source>
</reference>
<feature type="region of interest" description="Disordered" evidence="1">
    <location>
        <begin position="1"/>
        <end position="29"/>
    </location>
</feature>
<dbReference type="GeneID" id="5429637"/>
<dbReference type="OrthoDB" id="3552669at2759"/>
<dbReference type="RefSeq" id="XP_001549168.2">
    <property type="nucleotide sequence ID" value="XM_001549118.2"/>
</dbReference>
<feature type="compositionally biased region" description="Basic and acidic residues" evidence="1">
    <location>
        <begin position="899"/>
        <end position="909"/>
    </location>
</feature>
<feature type="region of interest" description="Disordered" evidence="1">
    <location>
        <begin position="846"/>
        <end position="963"/>
    </location>
</feature>
<dbReference type="KEGG" id="bfu:BCIN_16g04500"/>
<dbReference type="VEuPathDB" id="FungiDB:Bcin16g04500"/>